<dbReference type="GO" id="GO:0019899">
    <property type="term" value="F:enzyme binding"/>
    <property type="evidence" value="ECO:0007669"/>
    <property type="project" value="UniProtKB-ARBA"/>
</dbReference>
<reference evidence="4" key="2">
    <citation type="submission" date="2014-09" db="EMBL/GenBank/DDBJ databases">
        <authorList>
            <person name="Martin A.A."/>
        </authorList>
    </citation>
    <scope>NUCLEOTIDE SEQUENCE</scope>
    <source>
        <strain evidence="4">ED321</strain>
    </source>
</reference>
<accession>A0A090KVA3</accession>
<keyword evidence="1" id="KW-0863">Zinc-finger</keyword>
<dbReference type="WormBase" id="SRAE_0000047200">
    <property type="protein sequence ID" value="SRP02867"/>
    <property type="gene ID" value="WBGene00256216"/>
</dbReference>
<dbReference type="RefSeq" id="XP_024500555.1">
    <property type="nucleotide sequence ID" value="XM_024646367.1"/>
</dbReference>
<protein>
    <submittedName>
        <fullName evidence="3 5">Zinc finger, CCHC-type domain-containing protein</fullName>
    </submittedName>
</protein>
<dbReference type="Gene3D" id="4.10.60.10">
    <property type="entry name" value="Zinc finger, CCHC-type"/>
    <property type="match status" value="1"/>
</dbReference>
<keyword evidence="4" id="KW-1185">Reference proteome</keyword>
<proteinExistence type="predicted"/>
<dbReference type="AlphaFoldDB" id="A0A090KVA3"/>
<keyword evidence="1" id="KW-0479">Metal-binding</keyword>
<evidence type="ECO:0000313" key="3">
    <source>
        <dbReference type="EMBL" id="CEF61346.1"/>
    </source>
</evidence>
<keyword evidence="1" id="KW-0862">Zinc</keyword>
<dbReference type="SMART" id="SM00343">
    <property type="entry name" value="ZnF_C2HC"/>
    <property type="match status" value="2"/>
</dbReference>
<evidence type="ECO:0000313" key="4">
    <source>
        <dbReference type="Proteomes" id="UP000035682"/>
    </source>
</evidence>
<dbReference type="InterPro" id="IPR036875">
    <property type="entry name" value="Znf_CCHC_sf"/>
</dbReference>
<dbReference type="GO" id="GO:0008270">
    <property type="term" value="F:zinc ion binding"/>
    <property type="evidence" value="ECO:0007669"/>
    <property type="project" value="UniProtKB-KW"/>
</dbReference>
<dbReference type="GO" id="GO:0003676">
    <property type="term" value="F:nucleic acid binding"/>
    <property type="evidence" value="ECO:0007669"/>
    <property type="project" value="InterPro"/>
</dbReference>
<reference evidence="3" key="1">
    <citation type="submission" date="2014-09" db="EMBL/GenBank/DDBJ databases">
        <authorList>
            <person name="Aslett A.Martin."/>
        </authorList>
    </citation>
    <scope>NUCLEOTIDE SEQUENCE</scope>
    <source>
        <strain evidence="3">ED321 Heterogonic</strain>
    </source>
</reference>
<dbReference type="SUPFAM" id="SSF57756">
    <property type="entry name" value="Retrovirus zinc finger-like domains"/>
    <property type="match status" value="1"/>
</dbReference>
<dbReference type="EMBL" id="LN609407">
    <property type="protein sequence ID" value="CEF61346.1"/>
    <property type="molecule type" value="Genomic_DNA"/>
</dbReference>
<gene>
    <name evidence="3 5 6" type="ORF">SRAE_0000047200</name>
</gene>
<dbReference type="PROSITE" id="PS50158">
    <property type="entry name" value="ZF_CCHC"/>
    <property type="match status" value="1"/>
</dbReference>
<dbReference type="Pfam" id="PF00098">
    <property type="entry name" value="zf-CCHC"/>
    <property type="match status" value="1"/>
</dbReference>
<evidence type="ECO:0000313" key="6">
    <source>
        <dbReference type="WormBase" id="SRAE_0000047200"/>
    </source>
</evidence>
<dbReference type="WBParaSite" id="SRAE_0000047200.1">
    <property type="protein sequence ID" value="SRAE_0000047200.1"/>
    <property type="gene ID" value="WBGene00256216"/>
</dbReference>
<dbReference type="InterPro" id="IPR001878">
    <property type="entry name" value="Znf_CCHC"/>
</dbReference>
<sequence length="274" mass="31058">MGLQSLAEYPLSNPGMEPSIRSFDECIRMSAKVLDREMLSEEEREAYNEEIRNIFKTILAKPKGNIFGRTFEEICETYKYASYKHVVNLTRETIIKTAQKHITTTEQETIKQKVGEPVSEYTKRFYEAMYACMPGLELKVLTQEEPGEGTNDWGNKALRQKLYGNFMNGLLPSIVEKIPLVPVSQHYLKNIVEQAHTVEAMIKHRGVYGGKVAAVVEGAPNNQNGKKSTKNAACYNCDKKGHRASECRNVVVTCAICGKAKHLAKYCFKNNYRE</sequence>
<evidence type="ECO:0000259" key="2">
    <source>
        <dbReference type="PROSITE" id="PS50158"/>
    </source>
</evidence>
<evidence type="ECO:0000256" key="1">
    <source>
        <dbReference type="PROSITE-ProRule" id="PRU00047"/>
    </source>
</evidence>
<reference evidence="5" key="3">
    <citation type="submission" date="2020-12" db="UniProtKB">
        <authorList>
            <consortium name="WormBaseParasite"/>
        </authorList>
    </citation>
    <scope>IDENTIFICATION</scope>
</reference>
<feature type="domain" description="CCHC-type" evidence="2">
    <location>
        <begin position="234"/>
        <end position="249"/>
    </location>
</feature>
<dbReference type="Proteomes" id="UP000035682">
    <property type="component" value="Unplaced"/>
</dbReference>
<dbReference type="CTD" id="36373714"/>
<name>A0A090KVA3_STRRB</name>
<evidence type="ECO:0000313" key="5">
    <source>
        <dbReference type="WBParaSite" id="SRAE_0000047200.1"/>
    </source>
</evidence>
<dbReference type="GeneID" id="36373714"/>
<organism evidence="3">
    <name type="scientific">Strongyloides ratti</name>
    <name type="common">Parasitic roundworm</name>
    <dbReference type="NCBI Taxonomy" id="34506"/>
    <lineage>
        <taxon>Eukaryota</taxon>
        <taxon>Metazoa</taxon>
        <taxon>Ecdysozoa</taxon>
        <taxon>Nematoda</taxon>
        <taxon>Chromadorea</taxon>
        <taxon>Rhabditida</taxon>
        <taxon>Tylenchina</taxon>
        <taxon>Panagrolaimomorpha</taxon>
        <taxon>Strongyloidoidea</taxon>
        <taxon>Strongyloididae</taxon>
        <taxon>Strongyloides</taxon>
    </lineage>
</organism>